<dbReference type="PANTHER" id="PTHR21456">
    <property type="entry name" value="FAMILY WITH SEQUENCE SIMILARITY 102"/>
    <property type="match status" value="1"/>
</dbReference>
<dbReference type="InterPro" id="IPR039931">
    <property type="entry name" value="EEIG1/2-like"/>
</dbReference>
<name>A0A1Y1W1D4_9FUNG</name>
<feature type="domain" description="C2 NT-type" evidence="1">
    <location>
        <begin position="6"/>
        <end position="120"/>
    </location>
</feature>
<dbReference type="PANTHER" id="PTHR21456:SF1">
    <property type="entry name" value="C2 NT-TYPE DOMAIN-CONTAINING PROTEIN"/>
    <property type="match status" value="1"/>
</dbReference>
<dbReference type="RefSeq" id="XP_040741037.1">
    <property type="nucleotide sequence ID" value="XM_040891772.1"/>
</dbReference>
<accession>A0A1Y1W1D4</accession>
<dbReference type="EMBL" id="MCFD01000013">
    <property type="protein sequence ID" value="ORX67115.1"/>
    <property type="molecule type" value="Genomic_DNA"/>
</dbReference>
<keyword evidence="3" id="KW-1185">Reference proteome</keyword>
<dbReference type="PROSITE" id="PS51840">
    <property type="entry name" value="C2_NT"/>
    <property type="match status" value="1"/>
</dbReference>
<evidence type="ECO:0000313" key="2">
    <source>
        <dbReference type="EMBL" id="ORX67115.1"/>
    </source>
</evidence>
<proteinExistence type="predicted"/>
<dbReference type="OrthoDB" id="3365224at2759"/>
<dbReference type="GeneID" id="63808420"/>
<gene>
    <name evidence="2" type="ORF">DL89DRAFT_52305</name>
</gene>
<dbReference type="Pfam" id="PF10358">
    <property type="entry name" value="NT-C2"/>
    <property type="match status" value="1"/>
</dbReference>
<organism evidence="2 3">
    <name type="scientific">Linderina pennispora</name>
    <dbReference type="NCBI Taxonomy" id="61395"/>
    <lineage>
        <taxon>Eukaryota</taxon>
        <taxon>Fungi</taxon>
        <taxon>Fungi incertae sedis</taxon>
        <taxon>Zoopagomycota</taxon>
        <taxon>Kickxellomycotina</taxon>
        <taxon>Kickxellomycetes</taxon>
        <taxon>Kickxellales</taxon>
        <taxon>Kickxellaceae</taxon>
        <taxon>Linderina</taxon>
    </lineage>
</organism>
<dbReference type="AlphaFoldDB" id="A0A1Y1W1D4"/>
<dbReference type="InterPro" id="IPR019448">
    <property type="entry name" value="NT-C2"/>
</dbReference>
<sequence>MTIQHLFVPRNRLVSFNVRVRIDDVNNVPPLNGMFYVKWRCQDHTGSTSRIPVTNREVRWSHTIERQMYVPMTKELVLSPCEIKLAVKQPRCSSLRVIMLIAPLRRKCTLICATKSARCR</sequence>
<evidence type="ECO:0000259" key="1">
    <source>
        <dbReference type="PROSITE" id="PS51840"/>
    </source>
</evidence>
<dbReference type="Proteomes" id="UP000193922">
    <property type="component" value="Unassembled WGS sequence"/>
</dbReference>
<protein>
    <recommendedName>
        <fullName evidence="1">C2 NT-type domain-containing protein</fullName>
    </recommendedName>
</protein>
<comment type="caution">
    <text evidence="2">The sequence shown here is derived from an EMBL/GenBank/DDBJ whole genome shotgun (WGS) entry which is preliminary data.</text>
</comment>
<reference evidence="2 3" key="1">
    <citation type="submission" date="2016-07" db="EMBL/GenBank/DDBJ databases">
        <title>Pervasive Adenine N6-methylation of Active Genes in Fungi.</title>
        <authorList>
            <consortium name="DOE Joint Genome Institute"/>
            <person name="Mondo S.J."/>
            <person name="Dannebaum R.O."/>
            <person name="Kuo R.C."/>
            <person name="Labutti K."/>
            <person name="Haridas S."/>
            <person name="Kuo A."/>
            <person name="Salamov A."/>
            <person name="Ahrendt S.R."/>
            <person name="Lipzen A."/>
            <person name="Sullivan W."/>
            <person name="Andreopoulos W.B."/>
            <person name="Clum A."/>
            <person name="Lindquist E."/>
            <person name="Daum C."/>
            <person name="Ramamoorthy G.K."/>
            <person name="Gryganskyi A."/>
            <person name="Culley D."/>
            <person name="Magnuson J.K."/>
            <person name="James T.Y."/>
            <person name="O'Malley M.A."/>
            <person name="Stajich J.E."/>
            <person name="Spatafora J.W."/>
            <person name="Visel A."/>
            <person name="Grigoriev I.V."/>
        </authorList>
    </citation>
    <scope>NUCLEOTIDE SEQUENCE [LARGE SCALE GENOMIC DNA]</scope>
    <source>
        <strain evidence="2 3">ATCC 12442</strain>
    </source>
</reference>
<evidence type="ECO:0000313" key="3">
    <source>
        <dbReference type="Proteomes" id="UP000193922"/>
    </source>
</evidence>
<dbReference type="STRING" id="61395.A0A1Y1W1D4"/>